<organism evidence="4 5">
    <name type="scientific">Paenibacillus apiarius</name>
    <dbReference type="NCBI Taxonomy" id="46240"/>
    <lineage>
        <taxon>Bacteria</taxon>
        <taxon>Bacillati</taxon>
        <taxon>Bacillota</taxon>
        <taxon>Bacilli</taxon>
        <taxon>Bacillales</taxon>
        <taxon>Paenibacillaceae</taxon>
        <taxon>Paenibacillus</taxon>
    </lineage>
</organism>
<dbReference type="EMBL" id="JAMDLW010000076">
    <property type="protein sequence ID" value="MCY9523477.1"/>
    <property type="molecule type" value="Genomic_DNA"/>
</dbReference>
<dbReference type="Gene3D" id="3.10.310.50">
    <property type="match status" value="1"/>
</dbReference>
<dbReference type="Proteomes" id="UP001207626">
    <property type="component" value="Unassembled WGS sequence"/>
</dbReference>
<evidence type="ECO:0000259" key="3">
    <source>
        <dbReference type="Pfam" id="PF04536"/>
    </source>
</evidence>
<dbReference type="Pfam" id="PF04536">
    <property type="entry name" value="TPM_phosphatase"/>
    <property type="match status" value="1"/>
</dbReference>
<feature type="region of interest" description="Disordered" evidence="1">
    <location>
        <begin position="230"/>
        <end position="264"/>
    </location>
</feature>
<accession>A0ABT4E1I8</accession>
<evidence type="ECO:0000256" key="2">
    <source>
        <dbReference type="SAM" id="Phobius"/>
    </source>
</evidence>
<evidence type="ECO:0000256" key="1">
    <source>
        <dbReference type="SAM" id="MobiDB-lite"/>
    </source>
</evidence>
<keyword evidence="2" id="KW-0812">Transmembrane</keyword>
<gene>
    <name evidence="4" type="ORF">M5X09_28160</name>
</gene>
<evidence type="ECO:0000313" key="5">
    <source>
        <dbReference type="Proteomes" id="UP001207626"/>
    </source>
</evidence>
<feature type="transmembrane region" description="Helical" evidence="2">
    <location>
        <begin position="179"/>
        <end position="197"/>
    </location>
</feature>
<keyword evidence="2" id="KW-1133">Transmembrane helix</keyword>
<name>A0ABT4E1I8_9BACL</name>
<comment type="caution">
    <text evidence="4">The sequence shown here is derived from an EMBL/GenBank/DDBJ whole genome shotgun (WGS) entry which is preliminary data.</text>
</comment>
<protein>
    <submittedName>
        <fullName evidence="4">TPM domain-containing protein</fullName>
    </submittedName>
</protein>
<reference evidence="4 5" key="1">
    <citation type="submission" date="2022-05" db="EMBL/GenBank/DDBJ databases">
        <title>Genome Sequencing of Bee-Associated Microbes.</title>
        <authorList>
            <person name="Dunlap C."/>
        </authorList>
    </citation>
    <scope>NUCLEOTIDE SEQUENCE [LARGE SCALE GENOMIC DNA]</scope>
    <source>
        <strain evidence="4 5">NRRL NRS-1438</strain>
    </source>
</reference>
<sequence>MRKKRAILAVLFFFVTMLAVPIDLVAGEAAVQNTKLMIFDSAGLLNIEEYNELNALANQYGAERETDIIIFTTNSPAAYDVKRMTQDFYDEYAPGYDKPHGNAVILMMDMTHREVYLAGFYKAKTYLDDKRLDKIRDKITPDLTSGDYKLAFQKYIQTAHKYMGFRPGVNPDNIFFNTWVQLGIALALGGGIVTLMVRRSGGRITVNSRTYEDASTSGILEYEDTYLRTSTTSRKIERSSSGSSGGGGGTTSGGHSHSGSRGSF</sequence>
<evidence type="ECO:0000313" key="4">
    <source>
        <dbReference type="EMBL" id="MCY9523477.1"/>
    </source>
</evidence>
<feature type="compositionally biased region" description="Low complexity" evidence="1">
    <location>
        <begin position="253"/>
        <end position="264"/>
    </location>
</feature>
<feature type="compositionally biased region" description="Gly residues" evidence="1">
    <location>
        <begin position="243"/>
        <end position="252"/>
    </location>
</feature>
<proteinExistence type="predicted"/>
<keyword evidence="5" id="KW-1185">Reference proteome</keyword>
<keyword evidence="2" id="KW-0472">Membrane</keyword>
<feature type="domain" description="TPM" evidence="3">
    <location>
        <begin position="39"/>
        <end position="160"/>
    </location>
</feature>
<dbReference type="RefSeq" id="WP_087432984.1">
    <property type="nucleotide sequence ID" value="NZ_JAMDLV010000100.1"/>
</dbReference>
<dbReference type="InterPro" id="IPR007621">
    <property type="entry name" value="TPM_dom"/>
</dbReference>